<dbReference type="AlphaFoldDB" id="A0AA45W370"/>
<dbReference type="PRINTS" id="PR01488">
    <property type="entry name" value="RTXTOXINA"/>
</dbReference>
<evidence type="ECO:0000313" key="12">
    <source>
        <dbReference type="Proteomes" id="UP001215549"/>
    </source>
</evidence>
<dbReference type="PANTHER" id="PTHR38340:SF1">
    <property type="entry name" value="S-LAYER PROTEIN"/>
    <property type="match status" value="1"/>
</dbReference>
<accession>A0AA45W370</accession>
<keyword evidence="5" id="KW-0677">Repeat</keyword>
<dbReference type="PANTHER" id="PTHR38340">
    <property type="entry name" value="S-LAYER PROTEIN"/>
    <property type="match status" value="1"/>
</dbReference>
<dbReference type="Proteomes" id="UP000186216">
    <property type="component" value="Unassembled WGS sequence"/>
</dbReference>
<evidence type="ECO:0000313" key="11">
    <source>
        <dbReference type="Proteomes" id="UP000186216"/>
    </source>
</evidence>
<gene>
    <name evidence="10" type="ORF">JHX88_09315</name>
    <name evidence="9" type="ORF">SAMN05421772_103341</name>
</gene>
<evidence type="ECO:0000256" key="3">
    <source>
        <dbReference type="ARBA" id="ARBA00022525"/>
    </source>
</evidence>
<dbReference type="InterPro" id="IPR003995">
    <property type="entry name" value="RTX_toxin_determinant-A"/>
</dbReference>
<evidence type="ECO:0000256" key="2">
    <source>
        <dbReference type="ARBA" id="ARBA00004613"/>
    </source>
</evidence>
<feature type="region of interest" description="Disordered" evidence="8">
    <location>
        <begin position="542"/>
        <end position="563"/>
    </location>
</feature>
<evidence type="ECO:0000256" key="5">
    <source>
        <dbReference type="ARBA" id="ARBA00022737"/>
    </source>
</evidence>
<dbReference type="SUPFAM" id="SSF51120">
    <property type="entry name" value="beta-Roll"/>
    <property type="match status" value="1"/>
</dbReference>
<keyword evidence="3" id="KW-0964">Secreted</keyword>
<evidence type="ECO:0000256" key="6">
    <source>
        <dbReference type="ARBA" id="ARBA00023026"/>
    </source>
</evidence>
<dbReference type="Gene3D" id="3.20.20.80">
    <property type="entry name" value="Glycosidases"/>
    <property type="match status" value="1"/>
</dbReference>
<dbReference type="InterPro" id="IPR018511">
    <property type="entry name" value="Hemolysin-typ_Ca-bd_CS"/>
</dbReference>
<dbReference type="PROSITE" id="PS00330">
    <property type="entry name" value="HEMOLYSIN_CALCIUM"/>
    <property type="match status" value="2"/>
</dbReference>
<keyword evidence="4" id="KW-0800">Toxin</keyword>
<dbReference type="PRINTS" id="PR00313">
    <property type="entry name" value="CABNDNGRPT"/>
</dbReference>
<name>A0AA45W370_9RHOB</name>
<evidence type="ECO:0000256" key="8">
    <source>
        <dbReference type="SAM" id="MobiDB-lite"/>
    </source>
</evidence>
<dbReference type="Pfam" id="PF00353">
    <property type="entry name" value="HemolysinCabind"/>
    <property type="match status" value="3"/>
</dbReference>
<keyword evidence="12" id="KW-1185">Reference proteome</keyword>
<keyword evidence="6" id="KW-0843">Virulence</keyword>
<dbReference type="GO" id="GO:0005509">
    <property type="term" value="F:calcium ion binding"/>
    <property type="evidence" value="ECO:0007669"/>
    <property type="project" value="InterPro"/>
</dbReference>
<evidence type="ECO:0000256" key="1">
    <source>
        <dbReference type="ARBA" id="ARBA00004370"/>
    </source>
</evidence>
<protein>
    <submittedName>
        <fullName evidence="10">Calcium-binding protein</fullName>
    </submittedName>
    <submittedName>
        <fullName evidence="9">Hemolysin-type calcium-binding repeat-containing protein</fullName>
    </submittedName>
</protein>
<dbReference type="InterPro" id="IPR017853">
    <property type="entry name" value="GH"/>
</dbReference>
<organism evidence="9 11">
    <name type="scientific">Paracoccus saliphilus</name>
    <dbReference type="NCBI Taxonomy" id="405559"/>
    <lineage>
        <taxon>Bacteria</taxon>
        <taxon>Pseudomonadati</taxon>
        <taxon>Pseudomonadota</taxon>
        <taxon>Alphaproteobacteria</taxon>
        <taxon>Rhodobacterales</taxon>
        <taxon>Paracoccaceae</taxon>
        <taxon>Paracoccus</taxon>
    </lineage>
</organism>
<dbReference type="InterPro" id="IPR011049">
    <property type="entry name" value="Serralysin-like_metalloprot_C"/>
</dbReference>
<evidence type="ECO:0000256" key="7">
    <source>
        <dbReference type="ARBA" id="ARBA00023136"/>
    </source>
</evidence>
<keyword evidence="7" id="KW-0472">Membrane</keyword>
<reference evidence="9 11" key="1">
    <citation type="submission" date="2017-01" db="EMBL/GenBank/DDBJ databases">
        <authorList>
            <person name="Varghese N."/>
            <person name="Submissions S."/>
        </authorList>
    </citation>
    <scope>NUCLEOTIDE SEQUENCE [LARGE SCALE GENOMIC DNA]</scope>
    <source>
        <strain evidence="9 11">DSM 18447</strain>
    </source>
</reference>
<dbReference type="InterPro" id="IPR001343">
    <property type="entry name" value="Hemolysn_Ca-bd"/>
</dbReference>
<dbReference type="GO" id="GO:0016020">
    <property type="term" value="C:membrane"/>
    <property type="evidence" value="ECO:0007669"/>
    <property type="project" value="UniProtKB-SubCell"/>
</dbReference>
<dbReference type="GO" id="GO:0005576">
    <property type="term" value="C:extracellular region"/>
    <property type="evidence" value="ECO:0007669"/>
    <property type="project" value="UniProtKB-SubCell"/>
</dbReference>
<dbReference type="Proteomes" id="UP001215549">
    <property type="component" value="Chromosome"/>
</dbReference>
<evidence type="ECO:0000256" key="4">
    <source>
        <dbReference type="ARBA" id="ARBA00022656"/>
    </source>
</evidence>
<reference evidence="10 12" key="2">
    <citation type="submission" date="2021-01" db="EMBL/GenBank/DDBJ databases">
        <title>Biogeographic distribution of Paracoccus.</title>
        <authorList>
            <person name="Hollensteiner J."/>
            <person name="Leineberger J."/>
            <person name="Brinkhoff T."/>
            <person name="Daniel R."/>
        </authorList>
    </citation>
    <scope>NUCLEOTIDE SEQUENCE [LARGE SCALE GENOMIC DNA]</scope>
    <source>
        <strain evidence="10 12">DSM 18447</strain>
    </source>
</reference>
<evidence type="ECO:0000313" key="10">
    <source>
        <dbReference type="EMBL" id="WCR04882.1"/>
    </source>
</evidence>
<dbReference type="RefSeq" id="WP_076524434.1">
    <property type="nucleotide sequence ID" value="NZ_CP067140.1"/>
</dbReference>
<sequence>MDCPDLQFHSQMANWNVVSYATNYESVVTEPEKVVTRDGTGIPDDMRGAVFTNINGKTRYLLNPADRDLLSELREGKRVAVLVDPETGEAERDESGKLILLDAPRKKKKPMGFDRMVGWRTPGGVTLQHGGSVPRMLDALQGSFPEVNVIRLDFNAATVTNEKRAENWARFANEAAARGYRLIIQNSDGELAGGFVEGGTSGKEVVPRAQLGPVDALDDPDGDWKINDVRDDWETMLQWFREPENERILGAVAGWELINEPMAYGNKPEEAALYSRHIADLIGSLDWGDKRLFIGGMRASAQFADLDHQAIRQAAGDRLVWSAHMYPGWVMPGFPQSSGETFEKQICHRIGTLDQPGDDIVVTESQLYTKAGSLDPATPGKRARTSFNMARKLPWFADQGIGWTWWPPTARNSDLLQWHGAQDGWQVEIESAAFAHWGWIRDETDPSKTDEHWGSGNADEISVDPQADAVTDNLVDGVNNPHGLIYALDGDDSVSGHDGIDMLYGGSGNDVLDGGTGDDWLFGDRGDDRLDGGDGNDVLIDPEGRNHLVGGPGDDHLEGSGTLEGGPGADVLIASYDGEDLLVGGDGSDRFLPDMRGQVTIRDFTRGEDKLDLSMISGTKPCRIGLRIIADGEGTELSWDGAKILLPEAGGLTRADLTQAGACRLQIRN</sequence>
<dbReference type="InterPro" id="IPR050557">
    <property type="entry name" value="RTX_toxin/Mannuronan_C5-epim"/>
</dbReference>
<evidence type="ECO:0000313" key="9">
    <source>
        <dbReference type="EMBL" id="SIS73156.1"/>
    </source>
</evidence>
<dbReference type="GO" id="GO:0090729">
    <property type="term" value="F:toxin activity"/>
    <property type="evidence" value="ECO:0007669"/>
    <property type="project" value="UniProtKB-KW"/>
</dbReference>
<proteinExistence type="predicted"/>
<dbReference type="EMBL" id="FTOU01000003">
    <property type="protein sequence ID" value="SIS73156.1"/>
    <property type="molecule type" value="Genomic_DNA"/>
</dbReference>
<dbReference type="Gene3D" id="2.150.10.10">
    <property type="entry name" value="Serralysin-like metalloprotease, C-terminal"/>
    <property type="match status" value="2"/>
</dbReference>
<dbReference type="SUPFAM" id="SSF51445">
    <property type="entry name" value="(Trans)glycosidases"/>
    <property type="match status" value="1"/>
</dbReference>
<dbReference type="EMBL" id="CP067140">
    <property type="protein sequence ID" value="WCR04882.1"/>
    <property type="molecule type" value="Genomic_DNA"/>
</dbReference>
<comment type="subcellular location">
    <subcellularLocation>
        <location evidence="1">Membrane</location>
    </subcellularLocation>
    <subcellularLocation>
        <location evidence="2">Secreted</location>
    </subcellularLocation>
</comment>